<sequence length="71" mass="7861">MRNIAINTPTIQLGQLLKKAEIIATGGQAKHFLLDVEVKVNGERETRRGRKLVPGDTVEIPGHEPIRVIHS</sequence>
<dbReference type="EMBL" id="FOOK01000005">
    <property type="protein sequence ID" value="SFF77802.1"/>
    <property type="molecule type" value="Genomic_DNA"/>
</dbReference>
<dbReference type="Gene3D" id="3.10.290.10">
    <property type="entry name" value="RNA-binding S4 domain"/>
    <property type="match status" value="1"/>
</dbReference>
<dbReference type="RefSeq" id="WP_092036042.1">
    <property type="nucleotide sequence ID" value="NZ_FOOK01000005.1"/>
</dbReference>
<dbReference type="SUPFAM" id="SSF55174">
    <property type="entry name" value="Alpha-L RNA-binding motif"/>
    <property type="match status" value="1"/>
</dbReference>
<gene>
    <name evidence="2" type="ORF">SAMN04488025_1056</name>
</gene>
<reference evidence="2 3" key="1">
    <citation type="submission" date="2016-10" db="EMBL/GenBank/DDBJ databases">
        <authorList>
            <person name="de Groot N.N."/>
        </authorList>
    </citation>
    <scope>NUCLEOTIDE SEQUENCE [LARGE SCALE GENOMIC DNA]</scope>
    <source>
        <strain evidence="2 3">DSM 44945</strain>
    </source>
</reference>
<dbReference type="Pfam" id="PF13275">
    <property type="entry name" value="S4_2"/>
    <property type="match status" value="1"/>
</dbReference>
<evidence type="ECO:0000313" key="3">
    <source>
        <dbReference type="Proteomes" id="UP000198661"/>
    </source>
</evidence>
<dbReference type="InterPro" id="IPR014330">
    <property type="entry name" value="RNA-bd_S4-rel_YaaA"/>
</dbReference>
<organism evidence="2 3">
    <name type="scientific">Planifilum fulgidum</name>
    <dbReference type="NCBI Taxonomy" id="201973"/>
    <lineage>
        <taxon>Bacteria</taxon>
        <taxon>Bacillati</taxon>
        <taxon>Bacillota</taxon>
        <taxon>Bacilli</taxon>
        <taxon>Bacillales</taxon>
        <taxon>Thermoactinomycetaceae</taxon>
        <taxon>Planifilum</taxon>
    </lineage>
</organism>
<accession>A0A1I2LEI3</accession>
<dbReference type="CDD" id="cd00165">
    <property type="entry name" value="S4"/>
    <property type="match status" value="1"/>
</dbReference>
<dbReference type="AlphaFoldDB" id="A0A1I2LEI3"/>
<dbReference type="InterPro" id="IPR036986">
    <property type="entry name" value="S4_RNA-bd_sf"/>
</dbReference>
<name>A0A1I2LEI3_9BACL</name>
<protein>
    <submittedName>
        <fullName evidence="2">Ribosome-associated protein</fullName>
    </submittedName>
</protein>
<proteinExistence type="predicted"/>
<dbReference type="PROSITE" id="PS50889">
    <property type="entry name" value="S4"/>
    <property type="match status" value="1"/>
</dbReference>
<dbReference type="OrthoDB" id="9811532at2"/>
<dbReference type="NCBIfam" id="TIGR02988">
    <property type="entry name" value="YaaA_near_RecF"/>
    <property type="match status" value="1"/>
</dbReference>
<evidence type="ECO:0000313" key="2">
    <source>
        <dbReference type="EMBL" id="SFF77802.1"/>
    </source>
</evidence>
<dbReference type="Proteomes" id="UP000198661">
    <property type="component" value="Unassembled WGS sequence"/>
</dbReference>
<keyword evidence="1" id="KW-0694">RNA-binding</keyword>
<evidence type="ECO:0000256" key="1">
    <source>
        <dbReference type="PROSITE-ProRule" id="PRU00182"/>
    </source>
</evidence>
<keyword evidence="3" id="KW-1185">Reference proteome</keyword>
<dbReference type="GO" id="GO:0003723">
    <property type="term" value="F:RNA binding"/>
    <property type="evidence" value="ECO:0007669"/>
    <property type="project" value="UniProtKB-KW"/>
</dbReference>
<dbReference type="STRING" id="201973.SAMN04488025_1056"/>